<evidence type="ECO:0000313" key="1">
    <source>
        <dbReference type="EMBL" id="KAJ8021485.1"/>
    </source>
</evidence>
<evidence type="ECO:0000313" key="2">
    <source>
        <dbReference type="Proteomes" id="UP001152320"/>
    </source>
</evidence>
<organism evidence="1 2">
    <name type="scientific">Holothuria leucospilota</name>
    <name type="common">Black long sea cucumber</name>
    <name type="synonym">Mertensiothuria leucospilota</name>
    <dbReference type="NCBI Taxonomy" id="206669"/>
    <lineage>
        <taxon>Eukaryota</taxon>
        <taxon>Metazoa</taxon>
        <taxon>Echinodermata</taxon>
        <taxon>Eleutherozoa</taxon>
        <taxon>Echinozoa</taxon>
        <taxon>Holothuroidea</taxon>
        <taxon>Aspidochirotacea</taxon>
        <taxon>Aspidochirotida</taxon>
        <taxon>Holothuriidae</taxon>
        <taxon>Holothuria</taxon>
    </lineage>
</organism>
<reference evidence="1" key="1">
    <citation type="submission" date="2021-10" db="EMBL/GenBank/DDBJ databases">
        <title>Tropical sea cucumber genome reveals ecological adaptation and Cuvierian tubules defense mechanism.</title>
        <authorList>
            <person name="Chen T."/>
        </authorList>
    </citation>
    <scope>NUCLEOTIDE SEQUENCE</scope>
    <source>
        <strain evidence="1">Nanhai2018</strain>
        <tissue evidence="1">Muscle</tissue>
    </source>
</reference>
<name>A0A9Q1BCF8_HOLLE</name>
<keyword evidence="2" id="KW-1185">Reference proteome</keyword>
<gene>
    <name evidence="1" type="ORF">HOLleu_38713</name>
</gene>
<accession>A0A9Q1BCF8</accession>
<dbReference type="EMBL" id="JAIZAY010000021">
    <property type="protein sequence ID" value="KAJ8021485.1"/>
    <property type="molecule type" value="Genomic_DNA"/>
</dbReference>
<protein>
    <submittedName>
        <fullName evidence="1">Uncharacterized protein</fullName>
    </submittedName>
</protein>
<proteinExistence type="predicted"/>
<comment type="caution">
    <text evidence="1">The sequence shown here is derived from an EMBL/GenBank/DDBJ whole genome shotgun (WGS) entry which is preliminary data.</text>
</comment>
<sequence length="76" mass="8902">METITKLGTYQERTCLNPADLNNVTERLHYRMKTIDEIISSRLSNAKVFQLWTKTADSGDEIRCRKFRTLNVQQPI</sequence>
<dbReference type="AlphaFoldDB" id="A0A9Q1BCF8"/>
<dbReference type="Proteomes" id="UP001152320">
    <property type="component" value="Chromosome 21"/>
</dbReference>